<evidence type="ECO:0000259" key="6">
    <source>
        <dbReference type="Pfam" id="PF00345"/>
    </source>
</evidence>
<dbReference type="SUPFAM" id="SSF49354">
    <property type="entry name" value="PapD-like"/>
    <property type="match status" value="1"/>
</dbReference>
<gene>
    <name evidence="8" type="ORF">RA178_21170</name>
</gene>
<evidence type="ECO:0000259" key="7">
    <source>
        <dbReference type="Pfam" id="PF02753"/>
    </source>
</evidence>
<dbReference type="InterPro" id="IPR001829">
    <property type="entry name" value="Pili_assmbl_chaperone_bac"/>
</dbReference>
<reference evidence="8" key="1">
    <citation type="submission" date="2023-08" db="EMBL/GenBank/DDBJ databases">
        <title>Complete genome sequence of Shewanella oncorhynchi Z-P2, a siderophore putrebactin-producing bacterium.</title>
        <authorList>
            <person name="Zhang Y."/>
        </authorList>
    </citation>
    <scope>NUCLEOTIDE SEQUENCE</scope>
    <source>
        <strain evidence="8">Z-P2</strain>
    </source>
</reference>
<proteinExistence type="inferred from homology"/>
<comment type="subcellular location">
    <subcellularLocation>
        <location evidence="1">Periplasm</location>
    </subcellularLocation>
</comment>
<dbReference type="SUPFAM" id="SSF49584">
    <property type="entry name" value="Periplasmic chaperone C-domain"/>
    <property type="match status" value="1"/>
</dbReference>
<dbReference type="Gene3D" id="2.60.40.10">
    <property type="entry name" value="Immunoglobulins"/>
    <property type="match status" value="2"/>
</dbReference>
<dbReference type="RefSeq" id="WP_306683769.1">
    <property type="nucleotide sequence ID" value="NZ_CP132914.1"/>
</dbReference>
<dbReference type="EMBL" id="CP132914">
    <property type="protein sequence ID" value="WMB72878.1"/>
    <property type="molecule type" value="Genomic_DNA"/>
</dbReference>
<dbReference type="PANTHER" id="PTHR30251:SF7">
    <property type="entry name" value="FIMBRIAE CHAPARONE"/>
    <property type="match status" value="1"/>
</dbReference>
<evidence type="ECO:0000256" key="3">
    <source>
        <dbReference type="ARBA" id="ARBA00022729"/>
    </source>
</evidence>
<dbReference type="KEGG" id="sog:RA178_21170"/>
<sequence>MLQNALAGVVADRSRIIFAASDRDQGLSLVNINDYPVMVQLWVDDGDPDSGPETANAPILPYPGLLQIAPKERKHINLLNIAEQEPEKQEQLYWLNVYEVPPTPAKNIDETEGQLLIVALRTQMKVFVRPNKLAIDVLDLAKWQSFILKDNMLSIENKSPYYVTYQNLSLSFKGRDYAIFQGMLAPYSVETVTITESELIDQLGLILKAEYIDDEGNAQPLALTVN</sequence>
<dbReference type="GO" id="GO:0030288">
    <property type="term" value="C:outer membrane-bounded periplasmic space"/>
    <property type="evidence" value="ECO:0007669"/>
    <property type="project" value="InterPro"/>
</dbReference>
<dbReference type="GO" id="GO:0071555">
    <property type="term" value="P:cell wall organization"/>
    <property type="evidence" value="ECO:0007669"/>
    <property type="project" value="InterPro"/>
</dbReference>
<protein>
    <submittedName>
        <fullName evidence="8">Molecular chaperone</fullName>
    </submittedName>
</protein>
<dbReference type="InterPro" id="IPR013783">
    <property type="entry name" value="Ig-like_fold"/>
</dbReference>
<evidence type="ECO:0000313" key="8">
    <source>
        <dbReference type="EMBL" id="WMB72878.1"/>
    </source>
</evidence>
<keyword evidence="5" id="KW-0143">Chaperone</keyword>
<evidence type="ECO:0000256" key="1">
    <source>
        <dbReference type="ARBA" id="ARBA00004418"/>
    </source>
</evidence>
<dbReference type="Proteomes" id="UP001236800">
    <property type="component" value="Chromosome"/>
</dbReference>
<dbReference type="InterPro" id="IPR016148">
    <property type="entry name" value="Pili_assmbl_chaperone_C"/>
</dbReference>
<accession>A0AA50Q6B4</accession>
<evidence type="ECO:0000256" key="4">
    <source>
        <dbReference type="ARBA" id="ARBA00022764"/>
    </source>
</evidence>
<evidence type="ECO:0000256" key="5">
    <source>
        <dbReference type="ARBA" id="ARBA00023186"/>
    </source>
</evidence>
<dbReference type="InterPro" id="IPR016147">
    <property type="entry name" value="Pili_assmbl_chaperone_N"/>
</dbReference>
<feature type="domain" description="Pili assembly chaperone C-terminal" evidence="7">
    <location>
        <begin position="155"/>
        <end position="219"/>
    </location>
</feature>
<dbReference type="InterPro" id="IPR050643">
    <property type="entry name" value="Periplasmic_pilus_chap"/>
</dbReference>
<comment type="similarity">
    <text evidence="2">Belongs to the periplasmic pilus chaperone family.</text>
</comment>
<dbReference type="GeneID" id="301341750"/>
<dbReference type="Pfam" id="PF00345">
    <property type="entry name" value="PapD_N"/>
    <property type="match status" value="1"/>
</dbReference>
<keyword evidence="4" id="KW-0574">Periplasm</keyword>
<feature type="domain" description="Pili assembly chaperone N-terminal" evidence="6">
    <location>
        <begin position="8"/>
        <end position="133"/>
    </location>
</feature>
<dbReference type="PANTHER" id="PTHR30251">
    <property type="entry name" value="PILUS ASSEMBLY CHAPERONE"/>
    <property type="match status" value="1"/>
</dbReference>
<dbReference type="InterPro" id="IPR036316">
    <property type="entry name" value="Pili_assmbl_chap_C_dom_sf"/>
</dbReference>
<organism evidence="8">
    <name type="scientific">Shewanella oncorhynchi</name>
    <dbReference type="NCBI Taxonomy" id="2726434"/>
    <lineage>
        <taxon>Bacteria</taxon>
        <taxon>Pseudomonadati</taxon>
        <taxon>Pseudomonadota</taxon>
        <taxon>Gammaproteobacteria</taxon>
        <taxon>Alteromonadales</taxon>
        <taxon>Shewanellaceae</taxon>
        <taxon>Shewanella</taxon>
    </lineage>
</organism>
<keyword evidence="3" id="KW-0732">Signal</keyword>
<dbReference type="AlphaFoldDB" id="A0AA50Q6B4"/>
<dbReference type="InterPro" id="IPR008962">
    <property type="entry name" value="PapD-like_sf"/>
</dbReference>
<name>A0AA50Q6B4_9GAMM</name>
<dbReference type="Pfam" id="PF02753">
    <property type="entry name" value="PapD_C"/>
    <property type="match status" value="1"/>
</dbReference>
<evidence type="ECO:0000256" key="2">
    <source>
        <dbReference type="ARBA" id="ARBA00007399"/>
    </source>
</evidence>
<dbReference type="PRINTS" id="PR00969">
    <property type="entry name" value="CHAPERONPILI"/>
</dbReference>